<dbReference type="InterPro" id="IPR010982">
    <property type="entry name" value="Lambda_DNA-bd_dom_sf"/>
</dbReference>
<gene>
    <name evidence="1" type="ORF">SAMN05421720_10216</name>
</gene>
<evidence type="ECO:0000313" key="2">
    <source>
        <dbReference type="Proteomes" id="UP000199412"/>
    </source>
</evidence>
<dbReference type="InterPro" id="IPR001387">
    <property type="entry name" value="Cro/C1-type_HTH"/>
</dbReference>
<accession>A0A1G6YHW9</accession>
<dbReference type="STRING" id="69960.SAMN05421720_10216"/>
<dbReference type="SUPFAM" id="SSF47413">
    <property type="entry name" value="lambda repressor-like DNA-binding domains"/>
    <property type="match status" value="1"/>
</dbReference>
<dbReference type="CDD" id="cd00093">
    <property type="entry name" value="HTH_XRE"/>
    <property type="match status" value="1"/>
</dbReference>
<dbReference type="EMBL" id="FNAP01000002">
    <property type="protein sequence ID" value="SDD89861.1"/>
    <property type="molecule type" value="Genomic_DNA"/>
</dbReference>
<evidence type="ECO:0000313" key="1">
    <source>
        <dbReference type="EMBL" id="SDD89861.1"/>
    </source>
</evidence>
<proteinExistence type="predicted"/>
<protein>
    <submittedName>
        <fullName evidence="1">Helix-turn-helix domain-containing protein</fullName>
    </submittedName>
</protein>
<dbReference type="OrthoDB" id="7359711at2"/>
<dbReference type="Proteomes" id="UP000199412">
    <property type="component" value="Unassembled WGS sequence"/>
</dbReference>
<reference evidence="1 2" key="1">
    <citation type="submission" date="2016-10" db="EMBL/GenBank/DDBJ databases">
        <authorList>
            <person name="de Groot N.N."/>
        </authorList>
    </citation>
    <scope>NUCLEOTIDE SEQUENCE [LARGE SCALE GENOMIC DNA]</scope>
    <source>
        <strain evidence="1 2">ATCC 700224</strain>
    </source>
</reference>
<dbReference type="Gene3D" id="1.10.260.40">
    <property type="entry name" value="lambda repressor-like DNA-binding domains"/>
    <property type="match status" value="1"/>
</dbReference>
<dbReference type="AlphaFoldDB" id="A0A1G6YHW9"/>
<dbReference type="RefSeq" id="WP_092782239.1">
    <property type="nucleotide sequence ID" value="NZ_FNAP01000002.1"/>
</dbReference>
<dbReference type="GO" id="GO:0003677">
    <property type="term" value="F:DNA binding"/>
    <property type="evidence" value="ECO:0007669"/>
    <property type="project" value="InterPro"/>
</dbReference>
<organism evidence="1 2">
    <name type="scientific">Rhodospira trueperi</name>
    <dbReference type="NCBI Taxonomy" id="69960"/>
    <lineage>
        <taxon>Bacteria</taxon>
        <taxon>Pseudomonadati</taxon>
        <taxon>Pseudomonadota</taxon>
        <taxon>Alphaproteobacteria</taxon>
        <taxon>Rhodospirillales</taxon>
        <taxon>Rhodospirillaceae</taxon>
        <taxon>Rhodospira</taxon>
    </lineage>
</organism>
<sequence length="100" mass="11272">MTEEGVSFTPETYARLRAGGFHLRQLRESREITSAELAEHLLNATEAFVTDVEAGRLRLPCEQMSRWAMALGVRRDVLADALGRLYDPLPFDSYWTKAAA</sequence>
<keyword evidence="2" id="KW-1185">Reference proteome</keyword>
<name>A0A1G6YHW9_9PROT</name>